<dbReference type="CDD" id="cd08948">
    <property type="entry name" value="5beta-POR_like_SDR_a"/>
    <property type="match status" value="1"/>
</dbReference>
<feature type="domain" description="PRISE-like Rossmann-fold" evidence="3">
    <location>
        <begin position="9"/>
        <end position="340"/>
    </location>
</feature>
<evidence type="ECO:0000259" key="2">
    <source>
        <dbReference type="Pfam" id="PF06985"/>
    </source>
</evidence>
<dbReference type="EMBL" id="MLGG01000007">
    <property type="protein sequence ID" value="KAK1463101.1"/>
    <property type="molecule type" value="Genomic_DNA"/>
</dbReference>
<keyword evidence="1" id="KW-0472">Membrane</keyword>
<name>A0AAI9UQZ4_9PEZI</name>
<organism evidence="4 5">
    <name type="scientific">Colletotrichum melonis</name>
    <dbReference type="NCBI Taxonomy" id="1209925"/>
    <lineage>
        <taxon>Eukaryota</taxon>
        <taxon>Fungi</taxon>
        <taxon>Dikarya</taxon>
        <taxon>Ascomycota</taxon>
        <taxon>Pezizomycotina</taxon>
        <taxon>Sordariomycetes</taxon>
        <taxon>Hypocreomycetidae</taxon>
        <taxon>Glomerellales</taxon>
        <taxon>Glomerellaceae</taxon>
        <taxon>Colletotrichum</taxon>
        <taxon>Colletotrichum acutatum species complex</taxon>
    </lineage>
</organism>
<dbReference type="PANTHER" id="PTHR33112:SF8">
    <property type="entry name" value="HETEROKARYON INCOMPATIBILITY DOMAIN-CONTAINING PROTEIN"/>
    <property type="match status" value="1"/>
</dbReference>
<evidence type="ECO:0000259" key="3">
    <source>
        <dbReference type="Pfam" id="PF22917"/>
    </source>
</evidence>
<keyword evidence="5" id="KW-1185">Reference proteome</keyword>
<comment type="caution">
    <text evidence="4">The sequence shown here is derived from an EMBL/GenBank/DDBJ whole genome shotgun (WGS) entry which is preliminary data.</text>
</comment>
<dbReference type="PANTHER" id="PTHR33112">
    <property type="entry name" value="DOMAIN PROTEIN, PUTATIVE-RELATED"/>
    <property type="match status" value="1"/>
</dbReference>
<evidence type="ECO:0000313" key="4">
    <source>
        <dbReference type="EMBL" id="KAK1463101.1"/>
    </source>
</evidence>
<dbReference type="InterPro" id="IPR055222">
    <property type="entry name" value="PRISE-like_Rossmann-fold"/>
</dbReference>
<dbReference type="AlphaFoldDB" id="A0AAI9UQZ4"/>
<dbReference type="Proteomes" id="UP001239795">
    <property type="component" value="Unassembled WGS sequence"/>
</dbReference>
<dbReference type="SUPFAM" id="SSF51735">
    <property type="entry name" value="NAD(P)-binding Rossmann-fold domains"/>
    <property type="match status" value="1"/>
</dbReference>
<dbReference type="InterPro" id="IPR036291">
    <property type="entry name" value="NAD(P)-bd_dom_sf"/>
</dbReference>
<accession>A0AAI9UQZ4</accession>
<gene>
    <name evidence="4" type="ORF">CMEL01_13170</name>
</gene>
<dbReference type="InterPro" id="IPR010730">
    <property type="entry name" value="HET"/>
</dbReference>
<dbReference type="Pfam" id="PF06985">
    <property type="entry name" value="HET"/>
    <property type="match status" value="1"/>
</dbReference>
<sequence length="1053" mass="119539">MEPTSKYVALVFGASGISGWAVTNNLFIYPTASTFCRIIGLTNRPMDLSGSQLPKNDPRLEIYSGINLREDIETVKEQMKIKIPNMQDITHVYYCAYSNATAYSVDVMEIRNINVTMTRNAVKAVDEICSSLKFLSLQTGTNSYGVAVFQHQDKIEIHPPLKESQPRIPSPYGDEIFYYRQVDAIEELQKGKSWRWCEVRPDAIVGFVPGTTSIMTFLEPIALFLALWRYVHGPGAEIKFIGTATNYTHTNTDSSQDIIAKSHIYLSTVKPEELNGEAFNTADNATPVSWVERWPVMVDYFGLQGTPPVEGAQTTFPVEKWWEEHQDDYKRMCADGILKSPVKRLASQKIRRLNVTLFCAHAELHKLQPPVSFTTNGAQVYMCAAGLPGKPLISQLLIFSFRPSSEHVDAQKPSTMSLCQNCRQLDLADLVDEEYEVQDIILHSSIADIERNVSACDLCQLFHTSITEKLRVEGVSVDQEAWYDTDSPVILRGTQYKDEKYESRGLFWVKVRCDRLSPRAYCYFSFYPKDETTQLEDSILGRPIKPPAKQLSLVKDWVRECEDHHQSCHSAPATLPTRVVDVGVEGVREPRLVVTSGEVGRYMTLSHCWGLHPVIRTTSETINGHIKSLPMSKLPPTFRDAVLITRSLGVQYLWIDSLCIVQDSKEDWELESVKMGTIYASSCLTIAASASADSTGGCFLPRSTSNHVQVKCTRKTNVESVSIPVFLRPRPRDFSHLPQSILHSRAWVTQERLLSARMVHYDSDQLLWECRESRLAEDGVPTDAFAVQKLVWDERLHLSSPFAQGRLSTSEFVWDWYDMVSAYSRRDITKSCDRLPALSGLAKVMEECTGQRYLAGLWKYHLHYGLLWRRSENWLETPSDGFRAPSWSWASLEGAVMMPEIGNILPSGNEMEVVVRITQAETTPLGLDPRGMLKSGYLQLEGKLRLADPRENPESPGYQRFSTYRKELAIDLLKENGIMVGLAVFDKDYCGSNIPLYYLQVSRRVKEPNRWYGLLLEATSQPQEFRRVGFCRTEEYPLRDWFAHVAEEMITIV</sequence>
<protein>
    <submittedName>
        <fullName evidence="4">Heterokaryon incompatibility protein</fullName>
    </submittedName>
</protein>
<keyword evidence="1" id="KW-0812">Transmembrane</keyword>
<evidence type="ECO:0000313" key="5">
    <source>
        <dbReference type="Proteomes" id="UP001239795"/>
    </source>
</evidence>
<evidence type="ECO:0000256" key="1">
    <source>
        <dbReference type="SAM" id="Phobius"/>
    </source>
</evidence>
<dbReference type="Pfam" id="PF22917">
    <property type="entry name" value="PRISE"/>
    <property type="match status" value="1"/>
</dbReference>
<reference evidence="4 5" key="1">
    <citation type="submission" date="2016-10" db="EMBL/GenBank/DDBJ databases">
        <title>The genome sequence of Colletotrichum fioriniae PJ7.</title>
        <authorList>
            <person name="Baroncelli R."/>
        </authorList>
    </citation>
    <scope>NUCLEOTIDE SEQUENCE [LARGE SCALE GENOMIC DNA]</scope>
    <source>
        <strain evidence="4">Col 31</strain>
    </source>
</reference>
<keyword evidence="1" id="KW-1133">Transmembrane helix</keyword>
<dbReference type="Gene3D" id="3.40.50.720">
    <property type="entry name" value="NAD(P)-binding Rossmann-like Domain"/>
    <property type="match status" value="1"/>
</dbReference>
<feature type="domain" description="Heterokaryon incompatibility" evidence="2">
    <location>
        <begin position="602"/>
        <end position="751"/>
    </location>
</feature>
<proteinExistence type="predicted"/>
<feature type="transmembrane region" description="Helical" evidence="1">
    <location>
        <begin position="7"/>
        <end position="29"/>
    </location>
</feature>